<keyword evidence="1" id="KW-0812">Transmembrane</keyword>
<keyword evidence="1" id="KW-0472">Membrane</keyword>
<dbReference type="KEGG" id="chyd:H4K34_08065"/>
<feature type="transmembrane region" description="Helical" evidence="1">
    <location>
        <begin position="172"/>
        <end position="192"/>
    </location>
</feature>
<feature type="transmembrane region" description="Helical" evidence="1">
    <location>
        <begin position="212"/>
        <end position="231"/>
    </location>
</feature>
<name>A0A7H0VJ87_9FLAO</name>
<dbReference type="Pfam" id="PF18940">
    <property type="entry name" value="DUF5687"/>
    <property type="match status" value="1"/>
</dbReference>
<feature type="transmembrane region" description="Helical" evidence="1">
    <location>
        <begin position="280"/>
        <end position="298"/>
    </location>
</feature>
<feature type="transmembrane region" description="Helical" evidence="1">
    <location>
        <begin position="304"/>
        <end position="323"/>
    </location>
</feature>
<gene>
    <name evidence="2" type="ORF">H4K34_08065</name>
</gene>
<feature type="transmembrane region" description="Helical" evidence="1">
    <location>
        <begin position="448"/>
        <end position="470"/>
    </location>
</feature>
<evidence type="ECO:0000256" key="1">
    <source>
        <dbReference type="SAM" id="Phobius"/>
    </source>
</evidence>
<organism evidence="2 3">
    <name type="scientific">Croceimicrobium hydrocarbonivorans</name>
    <dbReference type="NCBI Taxonomy" id="2761580"/>
    <lineage>
        <taxon>Bacteria</taxon>
        <taxon>Pseudomonadati</taxon>
        <taxon>Bacteroidota</taxon>
        <taxon>Flavobacteriia</taxon>
        <taxon>Flavobacteriales</taxon>
        <taxon>Owenweeksiaceae</taxon>
        <taxon>Croceimicrobium</taxon>
    </lineage>
</organism>
<reference evidence="2 3" key="1">
    <citation type="submission" date="2020-08" db="EMBL/GenBank/DDBJ databases">
        <title>Croceimicrobium hydrocarbonivorans gen. nov., sp. nov., a novel marine bacterium isolated from a bacterial consortium that degrades polyethylene terephthalate.</title>
        <authorList>
            <person name="Liu R."/>
        </authorList>
    </citation>
    <scope>NUCLEOTIDE SEQUENCE [LARGE SCALE GENOMIC DNA]</scope>
    <source>
        <strain evidence="2 3">A20-9</strain>
    </source>
</reference>
<evidence type="ECO:0000313" key="2">
    <source>
        <dbReference type="EMBL" id="QNR25785.1"/>
    </source>
</evidence>
<feature type="transmembrane region" description="Helical" evidence="1">
    <location>
        <begin position="64"/>
        <end position="83"/>
    </location>
</feature>
<protein>
    <submittedName>
        <fullName evidence="2">Uncharacterized protein</fullName>
    </submittedName>
</protein>
<dbReference type="Proteomes" id="UP000516305">
    <property type="component" value="Chromosome"/>
</dbReference>
<keyword evidence="3" id="KW-1185">Reference proteome</keyword>
<dbReference type="EMBL" id="CP060139">
    <property type="protein sequence ID" value="QNR25785.1"/>
    <property type="molecule type" value="Genomic_DNA"/>
</dbReference>
<dbReference type="AlphaFoldDB" id="A0A7H0VJ87"/>
<evidence type="ECO:0000313" key="3">
    <source>
        <dbReference type="Proteomes" id="UP000516305"/>
    </source>
</evidence>
<dbReference type="InterPro" id="IPR043742">
    <property type="entry name" value="DUF5687"/>
</dbReference>
<accession>A0A7H0VJ87</accession>
<feature type="transmembrane region" description="Helical" evidence="1">
    <location>
        <begin position="420"/>
        <end position="442"/>
    </location>
</feature>
<keyword evidence="1" id="KW-1133">Transmembrane helix</keyword>
<feature type="transmembrane region" description="Helical" evidence="1">
    <location>
        <begin position="378"/>
        <end position="399"/>
    </location>
</feature>
<feature type="transmembrane region" description="Helical" evidence="1">
    <location>
        <begin position="142"/>
        <end position="163"/>
    </location>
</feature>
<proteinExistence type="predicted"/>
<feature type="transmembrane region" description="Helical" evidence="1">
    <location>
        <begin position="23"/>
        <end position="44"/>
    </location>
</feature>
<feature type="transmembrane region" description="Helical" evidence="1">
    <location>
        <begin position="104"/>
        <end position="130"/>
    </location>
</feature>
<feature type="transmembrane region" description="Helical" evidence="1">
    <location>
        <begin position="353"/>
        <end position="372"/>
    </location>
</feature>
<dbReference type="RefSeq" id="WP_210760310.1">
    <property type="nucleotide sequence ID" value="NZ_CP060139.1"/>
</dbReference>
<sequence length="492" mass="56703">MYSQLIKQRWLQVFRSTYFRQGWGVKILMALLALYFLASFGALGFFMKEILAESFEDATKLTPIFSGGILFYLLADLVMRFFLQDLSVISVQHYLTLPISKKKIIHFLLQGSVFNFFNLLPLLFIIPWAFRVIPGEYGLDVALVWIAGMLGVMLSNHFLAIYLKRILAVKAAVFWGIALVFIASYAAHYLGYIALDEISEAIYLPLATQPIAILWPLALMLLIYFVNYRFLLGMTHLDRWRTKAKEASSLRFSYLENRGVLGLMMANELKLITRNRRTKTALFLSVFFAFYGLIFYTQEAYSDNYTWLMFVGIFMTGIFMINYGQFLVSWESAYFDGILTRAYSMEEFYRAKYYLMVLSCVIMYLLTLPYMYFGMKALYINTATLLYNIGINTAVLLYASTYNKKAIDLSKGSAFNYQGTGAAQFVIVIPLMIVPLLLFQAFNVFDKPYWGLIFLGVLGIGGILSHRLFIRQTIINFKEKKYINAAGYRQHD</sequence>